<feature type="repeat" description="TPR" evidence="1">
    <location>
        <begin position="239"/>
        <end position="272"/>
    </location>
</feature>
<organism evidence="5 6">
    <name type="scientific">Dyadobacter helix</name>
    <dbReference type="NCBI Taxonomy" id="2822344"/>
    <lineage>
        <taxon>Bacteria</taxon>
        <taxon>Pseudomonadati</taxon>
        <taxon>Bacteroidota</taxon>
        <taxon>Cytophagia</taxon>
        <taxon>Cytophagales</taxon>
        <taxon>Spirosomataceae</taxon>
        <taxon>Dyadobacter</taxon>
    </lineage>
</organism>
<dbReference type="InterPro" id="IPR016032">
    <property type="entry name" value="Sig_transdc_resp-reg_C-effctor"/>
</dbReference>
<dbReference type="GO" id="GO:0003677">
    <property type="term" value="F:DNA binding"/>
    <property type="evidence" value="ECO:0007669"/>
    <property type="project" value="InterPro"/>
</dbReference>
<feature type="repeat" description="TPR" evidence="1">
    <location>
        <begin position="159"/>
        <end position="192"/>
    </location>
</feature>
<dbReference type="RefSeq" id="WP_215242048.1">
    <property type="nucleotide sequence ID" value="NZ_CAJRAF010000004.1"/>
</dbReference>
<dbReference type="SUPFAM" id="SSF48452">
    <property type="entry name" value="TPR-like"/>
    <property type="match status" value="2"/>
</dbReference>
<dbReference type="InterPro" id="IPR019734">
    <property type="entry name" value="TPR_rpt"/>
</dbReference>
<dbReference type="InterPro" id="IPR036388">
    <property type="entry name" value="WH-like_DNA-bd_sf"/>
</dbReference>
<dbReference type="Pfam" id="PF13424">
    <property type="entry name" value="TPR_12"/>
    <property type="match status" value="2"/>
</dbReference>
<evidence type="ECO:0000313" key="6">
    <source>
        <dbReference type="Proteomes" id="UP000680038"/>
    </source>
</evidence>
<dbReference type="Proteomes" id="UP000680038">
    <property type="component" value="Unassembled WGS sequence"/>
</dbReference>
<evidence type="ECO:0000256" key="3">
    <source>
        <dbReference type="SAM" id="SignalP"/>
    </source>
</evidence>
<name>A0A916JHY7_9BACT</name>
<dbReference type="AlphaFoldDB" id="A0A916JHY7"/>
<dbReference type="SUPFAM" id="SSF46894">
    <property type="entry name" value="C-terminal effector domain of the bipartite response regulators"/>
    <property type="match status" value="1"/>
</dbReference>
<feature type="repeat" description="TPR" evidence="1">
    <location>
        <begin position="119"/>
        <end position="152"/>
    </location>
</feature>
<keyword evidence="2" id="KW-0472">Membrane</keyword>
<keyword evidence="1" id="KW-0802">TPR repeat</keyword>
<keyword evidence="2" id="KW-1133">Transmembrane helix</keyword>
<feature type="transmembrane region" description="Helical" evidence="2">
    <location>
        <begin position="388"/>
        <end position="409"/>
    </location>
</feature>
<proteinExistence type="predicted"/>
<keyword evidence="2" id="KW-0812">Transmembrane</keyword>
<dbReference type="InterPro" id="IPR011990">
    <property type="entry name" value="TPR-like_helical_dom_sf"/>
</dbReference>
<dbReference type="GO" id="GO:0006355">
    <property type="term" value="P:regulation of DNA-templated transcription"/>
    <property type="evidence" value="ECO:0007669"/>
    <property type="project" value="InterPro"/>
</dbReference>
<evidence type="ECO:0000313" key="5">
    <source>
        <dbReference type="EMBL" id="CAG5017108.1"/>
    </source>
</evidence>
<gene>
    <name evidence="5" type="ORF">DYBT9275_05702</name>
</gene>
<dbReference type="PANTHER" id="PTHR10098">
    <property type="entry name" value="RAPSYN-RELATED"/>
    <property type="match status" value="1"/>
</dbReference>
<dbReference type="Gene3D" id="1.25.40.10">
    <property type="entry name" value="Tetratricopeptide repeat domain"/>
    <property type="match status" value="2"/>
</dbReference>
<feature type="signal peptide" evidence="3">
    <location>
        <begin position="1"/>
        <end position="18"/>
    </location>
</feature>
<comment type="caution">
    <text evidence="5">The sequence shown here is derived from an EMBL/GenBank/DDBJ whole genome shotgun (WGS) entry which is preliminary data.</text>
</comment>
<sequence length="591" mass="66984">MKISISLLFLLFTAPVFAQSSKIDSLENLLRKSSEDTSRVNLLVDLAMEYWASAPENTIHYSEKALQLAQKLNYLRGQARSYQGIAVYHWQKSDYISSIATYKKGKKTYEQIGDKAGIAKILSGMGLVYGEQGNYTEALDHYLQAVAIFRELGYQSGIAGTLNSIGNVHKNQKNFEEALASYTQAMAIWTKTGDQKSMAGYYINAGSIYCKQKKYPEAIASANKAVGIFEKLKDSNGQIICHNNLGETYFQQKDYTHALAEYQKALEINEQYQSKKLMISSYNGRGNVLAALNRFSESVDSYKKAADLAVGMGLRPQLQRSYEGLATVYGSNKDYSNAFHYQKLAATLKDSIFNAENANKIANLRVHYETEQKEIEIKLLEKEKDLGYATRNTVALGLAAGLILVVLAFNRQRLKVQKENELHQIQKVLAETELRNQKERELQLQTELEFRNKALTTHTLNLIQKNSILEEIRQTVSLALKSGQKDENTPMFSRLINLIDYSFNLDKDWDEFKMYFEGVHKDFFSKLKTAYPELSAGELRLCALVRLNLNLKEAATLLNISPDSVKTARHRLRKKLNLPEESNLADYLMSI</sequence>
<keyword evidence="3" id="KW-0732">Signal</keyword>
<protein>
    <recommendedName>
        <fullName evidence="4">HTH luxR-type domain-containing protein</fullName>
    </recommendedName>
</protein>
<dbReference type="InterPro" id="IPR000792">
    <property type="entry name" value="Tscrpt_reg_LuxR_C"/>
</dbReference>
<feature type="domain" description="HTH luxR-type" evidence="4">
    <location>
        <begin position="531"/>
        <end position="588"/>
    </location>
</feature>
<feature type="chain" id="PRO_5037838788" description="HTH luxR-type domain-containing protein" evidence="3">
    <location>
        <begin position="19"/>
        <end position="591"/>
    </location>
</feature>
<dbReference type="SMART" id="SM00421">
    <property type="entry name" value="HTH_LUXR"/>
    <property type="match status" value="1"/>
</dbReference>
<dbReference type="PROSITE" id="PS50005">
    <property type="entry name" value="TPR"/>
    <property type="match status" value="3"/>
</dbReference>
<evidence type="ECO:0000259" key="4">
    <source>
        <dbReference type="SMART" id="SM00421"/>
    </source>
</evidence>
<keyword evidence="6" id="KW-1185">Reference proteome</keyword>
<dbReference type="EMBL" id="CAJRAF010000004">
    <property type="protein sequence ID" value="CAG5017108.1"/>
    <property type="molecule type" value="Genomic_DNA"/>
</dbReference>
<reference evidence="5" key="1">
    <citation type="submission" date="2021-04" db="EMBL/GenBank/DDBJ databases">
        <authorList>
            <person name="Rodrigo-Torres L."/>
            <person name="Arahal R. D."/>
            <person name="Lucena T."/>
        </authorList>
    </citation>
    <scope>NUCLEOTIDE SEQUENCE</scope>
    <source>
        <strain evidence="5">CECT 9275</strain>
    </source>
</reference>
<evidence type="ECO:0000256" key="1">
    <source>
        <dbReference type="PROSITE-ProRule" id="PRU00339"/>
    </source>
</evidence>
<accession>A0A916JHY7</accession>
<dbReference type="SMART" id="SM00028">
    <property type="entry name" value="TPR"/>
    <property type="match status" value="6"/>
</dbReference>
<dbReference type="Gene3D" id="1.10.10.10">
    <property type="entry name" value="Winged helix-like DNA-binding domain superfamily/Winged helix DNA-binding domain"/>
    <property type="match status" value="1"/>
</dbReference>
<evidence type="ECO:0000256" key="2">
    <source>
        <dbReference type="SAM" id="Phobius"/>
    </source>
</evidence>